<keyword evidence="6" id="KW-0548">Nucleotidyltransferase</keyword>
<dbReference type="Pfam" id="PF17657">
    <property type="entry name" value="DNA_pol3_finger"/>
    <property type="match status" value="1"/>
</dbReference>
<evidence type="ECO:0000256" key="8">
    <source>
        <dbReference type="ARBA" id="ARBA00022932"/>
    </source>
</evidence>
<dbReference type="STRING" id="907931.GCA_000165675_00478"/>
<gene>
    <name evidence="13" type="ORF">C5L23_000560</name>
</gene>
<dbReference type="CDD" id="cd07431">
    <property type="entry name" value="PHP_PolIIIA"/>
    <property type="match status" value="1"/>
</dbReference>
<keyword evidence="8" id="KW-0239">DNA-directed DNA polymerase</keyword>
<comment type="subunit">
    <text evidence="10">DNA polymerase III contains a core (composed of alpha, epsilon and theta chains) that associates with a tau subunit. This core dimerizes to form the POLIII' complex. PolIII' associates with the gamma complex (composed of gamma, delta, delta', psi and chi chains) and with the beta chain to form the complete DNA polymerase III complex.</text>
</comment>
<dbReference type="InterPro" id="IPR011708">
    <property type="entry name" value="DNA_pol3_alpha_NTPase_dom"/>
</dbReference>
<dbReference type="InterPro" id="IPR029460">
    <property type="entry name" value="DNAPol_HHH"/>
</dbReference>
<comment type="subcellular location">
    <subcellularLocation>
        <location evidence="1">Cytoplasm</location>
    </subcellularLocation>
</comment>
<dbReference type="Gene3D" id="2.40.50.140">
    <property type="entry name" value="Nucleic acid-binding proteins"/>
    <property type="match status" value="1"/>
</dbReference>
<dbReference type="Gene3D" id="1.10.150.870">
    <property type="match status" value="1"/>
</dbReference>
<comment type="caution">
    <text evidence="13">The sequence shown here is derived from an EMBL/GenBank/DDBJ whole genome shotgun (WGS) entry which is preliminary data.</text>
</comment>
<dbReference type="InterPro" id="IPR016195">
    <property type="entry name" value="Pol/histidinol_Pase-like"/>
</dbReference>
<evidence type="ECO:0000256" key="7">
    <source>
        <dbReference type="ARBA" id="ARBA00022705"/>
    </source>
</evidence>
<dbReference type="NCBIfam" id="TIGR00594">
    <property type="entry name" value="polc"/>
    <property type="match status" value="1"/>
</dbReference>
<dbReference type="InterPro" id="IPR004013">
    <property type="entry name" value="PHP_dom"/>
</dbReference>
<dbReference type="SUPFAM" id="SSF50249">
    <property type="entry name" value="Nucleic acid-binding proteins"/>
    <property type="match status" value="1"/>
</dbReference>
<dbReference type="GO" id="GO:0006260">
    <property type="term" value="P:DNA replication"/>
    <property type="evidence" value="ECO:0007669"/>
    <property type="project" value="UniProtKB-KW"/>
</dbReference>
<keyword evidence="7" id="KW-0235">DNA replication</keyword>
<dbReference type="GO" id="GO:0003887">
    <property type="term" value="F:DNA-directed DNA polymerase activity"/>
    <property type="evidence" value="ECO:0007669"/>
    <property type="project" value="UniProtKB-KW"/>
</dbReference>
<keyword evidence="14" id="KW-1185">Reference proteome</keyword>
<accession>A0A4R5N9Q2</accession>
<dbReference type="InterPro" id="IPR003141">
    <property type="entry name" value="Pol/His_phosphatase_N"/>
</dbReference>
<dbReference type="SUPFAM" id="SSF89550">
    <property type="entry name" value="PHP domain-like"/>
    <property type="match status" value="1"/>
</dbReference>
<dbReference type="Pfam" id="PF02811">
    <property type="entry name" value="PHP"/>
    <property type="match status" value="1"/>
</dbReference>
<organism evidence="13 14">
    <name type="scientific">Leuconostoc fallax</name>
    <dbReference type="NCBI Taxonomy" id="1251"/>
    <lineage>
        <taxon>Bacteria</taxon>
        <taxon>Bacillati</taxon>
        <taxon>Bacillota</taxon>
        <taxon>Bacilli</taxon>
        <taxon>Lactobacillales</taxon>
        <taxon>Lactobacillaceae</taxon>
        <taxon>Leuconostoc</taxon>
    </lineage>
</organism>
<reference evidence="13 14" key="1">
    <citation type="journal article" date="2019" name="Appl. Microbiol. Biotechnol.">
        <title>Uncovering carbohydrate metabolism through a genotype-phenotype association study of 56 lactic acid bacteria genomes.</title>
        <authorList>
            <person name="Buron-Moles G."/>
            <person name="Chailyan A."/>
            <person name="Dolejs I."/>
            <person name="Forster J."/>
            <person name="Miks M.H."/>
        </authorList>
    </citation>
    <scope>NUCLEOTIDE SEQUENCE [LARGE SCALE GENOMIC DNA]</scope>
    <source>
        <strain evidence="13 14">ATCC 700006</strain>
    </source>
</reference>
<dbReference type="InterPro" id="IPR004805">
    <property type="entry name" value="DnaE2/DnaE/PolC"/>
</dbReference>
<evidence type="ECO:0000256" key="6">
    <source>
        <dbReference type="ARBA" id="ARBA00022695"/>
    </source>
</evidence>
<dbReference type="CDD" id="cd04485">
    <property type="entry name" value="DnaE_OBF"/>
    <property type="match status" value="1"/>
</dbReference>
<dbReference type="InterPro" id="IPR004365">
    <property type="entry name" value="NA-bd_OB_tRNA"/>
</dbReference>
<comment type="similarity">
    <text evidence="2">Belongs to the DNA polymerase type-C family. DnaE subfamily.</text>
</comment>
<evidence type="ECO:0000256" key="1">
    <source>
        <dbReference type="ARBA" id="ARBA00004496"/>
    </source>
</evidence>
<evidence type="ECO:0000313" key="14">
    <source>
        <dbReference type="Proteomes" id="UP000295681"/>
    </source>
</evidence>
<dbReference type="AlphaFoldDB" id="A0A4R5N9Q2"/>
<dbReference type="InterPro" id="IPR041931">
    <property type="entry name" value="DNA_pol3_alpha_thumb_dom"/>
</dbReference>
<comment type="catalytic activity">
    <reaction evidence="11">
        <text>DNA(n) + a 2'-deoxyribonucleoside 5'-triphosphate = DNA(n+1) + diphosphate</text>
        <dbReference type="Rhea" id="RHEA:22508"/>
        <dbReference type="Rhea" id="RHEA-COMP:17339"/>
        <dbReference type="Rhea" id="RHEA-COMP:17340"/>
        <dbReference type="ChEBI" id="CHEBI:33019"/>
        <dbReference type="ChEBI" id="CHEBI:61560"/>
        <dbReference type="ChEBI" id="CHEBI:173112"/>
        <dbReference type="EC" id="2.7.7.7"/>
    </reaction>
</comment>
<evidence type="ECO:0000256" key="11">
    <source>
        <dbReference type="ARBA" id="ARBA00049244"/>
    </source>
</evidence>
<dbReference type="GO" id="GO:0008408">
    <property type="term" value="F:3'-5' exonuclease activity"/>
    <property type="evidence" value="ECO:0007669"/>
    <property type="project" value="InterPro"/>
</dbReference>
<evidence type="ECO:0000256" key="4">
    <source>
        <dbReference type="ARBA" id="ARBA00019114"/>
    </source>
</evidence>
<dbReference type="RefSeq" id="WP_133264508.1">
    <property type="nucleotide sequence ID" value="NZ_JAGYGP010000001.1"/>
</dbReference>
<dbReference type="Pfam" id="PF07733">
    <property type="entry name" value="DNA_pol3_alpha"/>
    <property type="match status" value="1"/>
</dbReference>
<dbReference type="PANTHER" id="PTHR32294:SF0">
    <property type="entry name" value="DNA POLYMERASE III SUBUNIT ALPHA"/>
    <property type="match status" value="1"/>
</dbReference>
<dbReference type="NCBIfam" id="NF004226">
    <property type="entry name" value="PRK05673.1"/>
    <property type="match status" value="1"/>
</dbReference>
<dbReference type="SMART" id="SM00481">
    <property type="entry name" value="POLIIIAc"/>
    <property type="match status" value="1"/>
</dbReference>
<evidence type="ECO:0000256" key="3">
    <source>
        <dbReference type="ARBA" id="ARBA00012417"/>
    </source>
</evidence>
<evidence type="ECO:0000256" key="2">
    <source>
        <dbReference type="ARBA" id="ARBA00009496"/>
    </source>
</evidence>
<dbReference type="GO" id="GO:0003676">
    <property type="term" value="F:nucleic acid binding"/>
    <property type="evidence" value="ECO:0007669"/>
    <property type="project" value="InterPro"/>
</dbReference>
<comment type="function">
    <text evidence="9">DNA polymerase III is a complex, multichain enzyme responsible for most of the replicative synthesis in bacteria. This DNA polymerase also exhibits 3' to 5' exonuclease activity. The alpha chain is the DNA polymerase.</text>
</comment>
<name>A0A4R5N9Q2_9LACO</name>
<dbReference type="Pfam" id="PF01336">
    <property type="entry name" value="tRNA_anti-codon"/>
    <property type="match status" value="1"/>
</dbReference>
<evidence type="ECO:0000256" key="10">
    <source>
        <dbReference type="ARBA" id="ARBA00026073"/>
    </source>
</evidence>
<evidence type="ECO:0000256" key="9">
    <source>
        <dbReference type="ARBA" id="ARBA00025611"/>
    </source>
</evidence>
<dbReference type="Pfam" id="PF14579">
    <property type="entry name" value="HHH_6"/>
    <property type="match status" value="1"/>
</dbReference>
<dbReference type="Gene3D" id="1.10.10.1600">
    <property type="entry name" value="Bacterial DNA polymerase III alpha subunit, thumb domain"/>
    <property type="match status" value="1"/>
</dbReference>
<evidence type="ECO:0000259" key="12">
    <source>
        <dbReference type="SMART" id="SM00481"/>
    </source>
</evidence>
<protein>
    <recommendedName>
        <fullName evidence="4">DNA polymerase III subunit alpha</fullName>
        <ecNumber evidence="3">2.7.7.7</ecNumber>
    </recommendedName>
</protein>
<proteinExistence type="inferred from homology"/>
<dbReference type="InterPro" id="IPR012340">
    <property type="entry name" value="NA-bd_OB-fold"/>
</dbReference>
<dbReference type="GO" id="GO:0005737">
    <property type="term" value="C:cytoplasm"/>
    <property type="evidence" value="ECO:0007669"/>
    <property type="project" value="UniProtKB-SubCell"/>
</dbReference>
<keyword evidence="5" id="KW-0808">Transferase</keyword>
<dbReference type="EMBL" id="PUFI01000014">
    <property type="protein sequence ID" value="TDG68254.1"/>
    <property type="molecule type" value="Genomic_DNA"/>
</dbReference>
<evidence type="ECO:0000313" key="13">
    <source>
        <dbReference type="EMBL" id="TDG68254.1"/>
    </source>
</evidence>
<evidence type="ECO:0000256" key="5">
    <source>
        <dbReference type="ARBA" id="ARBA00022679"/>
    </source>
</evidence>
<dbReference type="InterPro" id="IPR040982">
    <property type="entry name" value="DNA_pol3_finger"/>
</dbReference>
<feature type="domain" description="Polymerase/histidinol phosphatase N-terminal" evidence="12">
    <location>
        <begin position="3"/>
        <end position="70"/>
    </location>
</feature>
<dbReference type="EC" id="2.7.7.7" evidence="3"/>
<dbReference type="Proteomes" id="UP000295681">
    <property type="component" value="Unassembled WGS sequence"/>
</dbReference>
<dbReference type="Gene3D" id="3.20.20.140">
    <property type="entry name" value="Metal-dependent hydrolases"/>
    <property type="match status" value="1"/>
</dbReference>
<sequence length="1108" mass="124642">MYAPLQIFSSYSLLKNPNTVNEIISKAKDRGYQALALTDVNNLYGAVEFYHAAQQHHIKPILGVTLHVAGLVNTATAFPVICIATNDIGYRNLMRISSMKMTQDDQQLLSFNQFKHDLAGIAIILPHDSEIGQLIGTQTSVLNETWQQLTTLLNHDDLYVGIHPFLAPQILQNLTDFAQNNQAQLIALDDVDYLDPTDAFTTQVLRAIDTNTKLEGIELLRQQEGAHVLRPFHDIDQAYQATSTLRRAFENNEQLVDKINVSIAFKQVNLPQFVTPHEQTSMQYLEQLATEGLKQRLIKNKSSHDTYVERLNHELAVINALGFSDYFLIVWDILNFAHTHHIQTGPGRGSAAGSLVAYALHITDVDPIQFGLLFERFLNADRVQMPDIDIDLPDNKREQVLDYLHQKYGHRNFAQIITFGTLAARQALRDTARVFDLSQRDISRLSHTLPKKLHFTLQEAINETPQLSKLLGELPHGQLIFDTAQKIEGLPRNVSTHAAGIVLSESPLIQTLPVQKGSEDKLLTQFEKDTVENLGLLKIDLLGLRNLTLLSQALYYAKPYLPDHFDISTIPLDDPQTLALFAKGDTDGVFQFESAGIKNVLRRLQPTTFELVAAVNALYRPGPMQNINHFVARRHGKEPASLPDASLKTILAPTFGIIVYQEQVMRVAETYAGFTLGEADILRSAMSKKNVQKMSEMHDKFIQGAIAKGHEHQQADKIFNYIDEFANYGFNRSHAVAYSKMAYQLAYLKVNYPIAFFVALLNANLGNQDKVRLYVTAAKLRHIEVKAPDVNQSERFWTINQESLQMGLNNIRGVRTDFVTAVLAERQENGAFHSIQSFIRRIPEKLRKQEVLEQLAYAGALDHFGYNRAEILRALPDLIDAANFGDLILNETKIAQVEELALTERLNKEKEVIGVNLSGHPLDDYGTFISEHQLTQIADIKEADQKIGVLGLIDGVRTIRTKKGDLMAFVNISDTSGSLSVTVFPNLYQKVQDILKVGQIILISGKTETTRQVSLIAQQLNLAPKPTVSKTSSRTWFLQFDAQHDNDDNKRRVSDVLKKHHGPIPVVVHWQNTGKSSQLEQKYWLSDETGIIRDLAPLLGADNIIFRR</sequence>
<dbReference type="PANTHER" id="PTHR32294">
    <property type="entry name" value="DNA POLYMERASE III SUBUNIT ALPHA"/>
    <property type="match status" value="1"/>
</dbReference>